<keyword evidence="2" id="KW-1185">Reference proteome</keyword>
<evidence type="ECO:0000313" key="2">
    <source>
        <dbReference type="Proteomes" id="UP001374599"/>
    </source>
</evidence>
<dbReference type="EMBL" id="BTPU01000031">
    <property type="protein sequence ID" value="GMQ62855.1"/>
    <property type="molecule type" value="Genomic_DNA"/>
</dbReference>
<comment type="caution">
    <text evidence="1">The sequence shown here is derived from an EMBL/GenBank/DDBJ whole genome shotgun (WGS) entry which is preliminary data.</text>
</comment>
<name>A0ACB5UJX3_9FIRM</name>
<accession>A0ACB5UJX3</accession>
<proteinExistence type="predicted"/>
<evidence type="ECO:0000313" key="1">
    <source>
        <dbReference type="EMBL" id="GMQ62855.1"/>
    </source>
</evidence>
<sequence length="447" mass="49458">MNKDFTKIDLKNYLKFVFPTIISMVFISIYTMTDGIFVSNRLGSTALAALNITIPAFNFIFGSIFMVVIGASAIIGINLGAEDIEKANKNFSSMIYVLVFICFFYLFIGIFFTDQIVNLLGAKGDMIPYAKDYLFILFIGSFCFVAKLFTEVFLRIEGKFNLSLAATIAGGLVNILFDYIFIYSLDMGIKGAAFGTILGAFINGLVGIIYFAFKSSKIRFILTKIDFGFIREALVNGSSEMVSSISAGITTFIFNIVLLNLVGELGVSSISIILYINFLLSSIFIGIATGIQPLISYNFGANLIENINKLLKISIIIIGTISVVSFILCNIFKYQLISLFETKNAELIKMTSEAFKIFSFTFFINGFNILGSGFSTALNNGKYSAIISFSRSIIFKIVLVLTLPYLIGLNGVWLAIPLSECLCLCLTVYFYKKIRKLGMQSNCSIEE</sequence>
<organism evidence="1 2">
    <name type="scientific">Vallitalea maricola</name>
    <dbReference type="NCBI Taxonomy" id="3074433"/>
    <lineage>
        <taxon>Bacteria</taxon>
        <taxon>Bacillati</taxon>
        <taxon>Bacillota</taxon>
        <taxon>Clostridia</taxon>
        <taxon>Lachnospirales</taxon>
        <taxon>Vallitaleaceae</taxon>
        <taxon>Vallitalea</taxon>
    </lineage>
</organism>
<protein>
    <submittedName>
        <fullName evidence="1">Multidrug efflux MATE transporter CdeA</fullName>
    </submittedName>
</protein>
<gene>
    <name evidence="1" type="primary">cdeA</name>
    <name evidence="1" type="ORF">AN2V17_20870</name>
</gene>
<dbReference type="Proteomes" id="UP001374599">
    <property type="component" value="Unassembled WGS sequence"/>
</dbReference>
<reference evidence="1" key="1">
    <citation type="submission" date="2023-09" db="EMBL/GenBank/DDBJ databases">
        <title>Vallitalea sediminicola and Vallitalea maricola sp. nov., anaerobic bacteria isolated from marine sediment.</title>
        <authorList>
            <person name="Hirano S."/>
            <person name="Maeda A."/>
            <person name="Terahara T."/>
            <person name="Mori K."/>
            <person name="Hamada M."/>
            <person name="Matsumoto R."/>
            <person name="Kobayashi T."/>
        </authorList>
    </citation>
    <scope>NUCLEOTIDE SEQUENCE</scope>
    <source>
        <strain evidence="1">AN17-2</strain>
    </source>
</reference>